<gene>
    <name evidence="4" type="ORF">UCREL1_2944</name>
</gene>
<dbReference type="OrthoDB" id="676979at2759"/>
<dbReference type="InterPro" id="IPR003591">
    <property type="entry name" value="Leu-rich_rpt_typical-subtyp"/>
</dbReference>
<dbReference type="AlphaFoldDB" id="M7T0C3"/>
<feature type="compositionally biased region" description="Basic and acidic residues" evidence="3">
    <location>
        <begin position="218"/>
        <end position="228"/>
    </location>
</feature>
<evidence type="ECO:0000256" key="2">
    <source>
        <dbReference type="ARBA" id="ARBA00022737"/>
    </source>
</evidence>
<evidence type="ECO:0000256" key="1">
    <source>
        <dbReference type="ARBA" id="ARBA00022614"/>
    </source>
</evidence>
<dbReference type="InterPro" id="IPR032675">
    <property type="entry name" value="LRR_dom_sf"/>
</dbReference>
<dbReference type="SMART" id="SM00364">
    <property type="entry name" value="LRR_BAC"/>
    <property type="match status" value="4"/>
</dbReference>
<name>M7T0C3_EUTLA</name>
<dbReference type="Pfam" id="PF13855">
    <property type="entry name" value="LRR_8"/>
    <property type="match status" value="1"/>
</dbReference>
<proteinExistence type="predicted"/>
<dbReference type="PANTHER" id="PTHR45617">
    <property type="entry name" value="LEUCINE RICH REPEAT FAMILY PROTEIN"/>
    <property type="match status" value="1"/>
</dbReference>
<dbReference type="STRING" id="1287681.M7T0C3"/>
<dbReference type="PROSITE" id="PS51450">
    <property type="entry name" value="LRR"/>
    <property type="match status" value="1"/>
</dbReference>
<dbReference type="KEGG" id="ela:UCREL1_2944"/>
<feature type="region of interest" description="Disordered" evidence="3">
    <location>
        <begin position="184"/>
        <end position="253"/>
    </location>
</feature>
<evidence type="ECO:0000313" key="5">
    <source>
        <dbReference type="Proteomes" id="UP000012174"/>
    </source>
</evidence>
<dbReference type="OMA" id="CKVINIP"/>
<dbReference type="Pfam" id="PF00560">
    <property type="entry name" value="LRR_1"/>
    <property type="match status" value="1"/>
</dbReference>
<reference evidence="5" key="1">
    <citation type="journal article" date="2013" name="Genome Announc.">
        <title>Draft genome sequence of the grapevine dieback fungus Eutypa lata UCR-EL1.</title>
        <authorList>
            <person name="Blanco-Ulate B."/>
            <person name="Rolshausen P.E."/>
            <person name="Cantu D."/>
        </authorList>
    </citation>
    <scope>NUCLEOTIDE SEQUENCE [LARGE SCALE GENOMIC DNA]</scope>
    <source>
        <strain evidence="5">UCR-EL1</strain>
    </source>
</reference>
<protein>
    <submittedName>
        <fullName evidence="4">Putative leucine-rich repeat-containing protein 40 protein</fullName>
    </submittedName>
</protein>
<dbReference type="Proteomes" id="UP000012174">
    <property type="component" value="Unassembled WGS sequence"/>
</dbReference>
<organism evidence="4 5">
    <name type="scientific">Eutypa lata (strain UCR-EL1)</name>
    <name type="common">Grapevine dieback disease fungus</name>
    <name type="synonym">Eutypa armeniacae</name>
    <dbReference type="NCBI Taxonomy" id="1287681"/>
    <lineage>
        <taxon>Eukaryota</taxon>
        <taxon>Fungi</taxon>
        <taxon>Dikarya</taxon>
        <taxon>Ascomycota</taxon>
        <taxon>Pezizomycotina</taxon>
        <taxon>Sordariomycetes</taxon>
        <taxon>Xylariomycetidae</taxon>
        <taxon>Xylariales</taxon>
        <taxon>Diatrypaceae</taxon>
        <taxon>Eutypa</taxon>
    </lineage>
</organism>
<evidence type="ECO:0000256" key="3">
    <source>
        <dbReference type="SAM" id="MobiDB-lite"/>
    </source>
</evidence>
<dbReference type="HOGENOM" id="CLU_593157_0_0_1"/>
<dbReference type="Gene3D" id="3.80.10.10">
    <property type="entry name" value="Ribonuclease Inhibitor"/>
    <property type="match status" value="2"/>
</dbReference>
<evidence type="ECO:0000313" key="4">
    <source>
        <dbReference type="EMBL" id="EMR70007.1"/>
    </source>
</evidence>
<keyword evidence="5" id="KW-1185">Reference proteome</keyword>
<accession>M7T0C3</accession>
<dbReference type="SMART" id="SM00369">
    <property type="entry name" value="LRR_TYP"/>
    <property type="match status" value="4"/>
</dbReference>
<sequence>MYDLESIGGNDGAWAESVDLTRFVAADNEIESIEDAIFPDIDPSDLVDDDDGGGHQFAGLESLDLHNNSLIALPVGLRQLHFLTSLNLAHNKLTNDCLETISQVTSLRDLKLGCNLFITDFPEGLAGLGVRSIDLGSNDIRILPPEIARMDSLAMLRISGNPLRDKKFASLTTEKLKEVLAARLEPPQIDDMPSQEQPGAGPNETGSVGSQPPAAIGCKDHDDSRSEYDDFATPPTSAPHSPERARARAGSTQQNWPIKAGGILDRSNTQSSSLHPVICSRVATGHGIREVWLQHNTFTSMPESLSFFGDTLTMLCLSHNQLVGESYFAGDELDLTALKELNLSSNRITSLVPLASRLRAPNLEKIDVSFNRIVTLPVLRESFPSLTVLRVSDNHLEQLEFESIEGMKSVDASNNDISYLHPRIGLLGGSGGLERLDVNGNRFRVPRWNILGMYKTSLFEL</sequence>
<dbReference type="PANTHER" id="PTHR45617:SF165">
    <property type="entry name" value="COMMON DPR-INTERACTING PROTEIN-RELATED"/>
    <property type="match status" value="1"/>
</dbReference>
<dbReference type="SUPFAM" id="SSF52058">
    <property type="entry name" value="L domain-like"/>
    <property type="match status" value="1"/>
</dbReference>
<keyword evidence="2" id="KW-0677">Repeat</keyword>
<keyword evidence="1" id="KW-0433">Leucine-rich repeat</keyword>
<dbReference type="EMBL" id="KB705980">
    <property type="protein sequence ID" value="EMR70007.1"/>
    <property type="molecule type" value="Genomic_DNA"/>
</dbReference>
<dbReference type="eggNOG" id="KOG0472">
    <property type="taxonomic scope" value="Eukaryota"/>
</dbReference>
<dbReference type="InterPro" id="IPR001611">
    <property type="entry name" value="Leu-rich_rpt"/>
</dbReference>